<dbReference type="Proteomes" id="UP000297693">
    <property type="component" value="Unassembled WGS sequence"/>
</dbReference>
<keyword evidence="2" id="KW-1185">Reference proteome</keyword>
<dbReference type="AlphaFoldDB" id="A0A4R9K244"/>
<proteinExistence type="predicted"/>
<evidence type="ECO:0000313" key="1">
    <source>
        <dbReference type="EMBL" id="TGL60072.1"/>
    </source>
</evidence>
<evidence type="ECO:0000313" key="2">
    <source>
        <dbReference type="Proteomes" id="UP000297693"/>
    </source>
</evidence>
<name>A0A4R9K244_9LEPT</name>
<gene>
    <name evidence="1" type="ORF">EHQ58_06120</name>
</gene>
<sequence>MSAFKKPLPFQIYSIEGERKEPLARCFFEAMEPSFMRVRITSEYKPLEIGADLSIEFIVAKDKYQFDSVILSDVQNGFFLVRKPKVIYKRSL</sequence>
<evidence type="ECO:0008006" key="3">
    <source>
        <dbReference type="Google" id="ProtNLM"/>
    </source>
</evidence>
<dbReference type="OrthoDB" id="324336at2"/>
<reference evidence="1" key="1">
    <citation type="journal article" date="2019" name="PLoS Negl. Trop. Dis.">
        <title>Revisiting the worldwide diversity of Leptospira species in the environment.</title>
        <authorList>
            <person name="Vincent A.T."/>
            <person name="Schiettekatte O."/>
            <person name="Bourhy P."/>
            <person name="Veyrier F.J."/>
            <person name="Picardeau M."/>
        </authorList>
    </citation>
    <scope>NUCLEOTIDE SEQUENCE [LARGE SCALE GENOMIC DNA]</scope>
    <source>
        <strain evidence="1">201702476</strain>
    </source>
</reference>
<protein>
    <recommendedName>
        <fullName evidence="3">PilZ domain-containing protein</fullName>
    </recommendedName>
</protein>
<organism evidence="1 2">
    <name type="scientific">Leptospira ognonensis</name>
    <dbReference type="NCBI Taxonomy" id="2484945"/>
    <lineage>
        <taxon>Bacteria</taxon>
        <taxon>Pseudomonadati</taxon>
        <taxon>Spirochaetota</taxon>
        <taxon>Spirochaetia</taxon>
        <taxon>Leptospirales</taxon>
        <taxon>Leptospiraceae</taxon>
        <taxon>Leptospira</taxon>
    </lineage>
</organism>
<dbReference type="EMBL" id="RQGD01000022">
    <property type="protein sequence ID" value="TGL60072.1"/>
    <property type="molecule type" value="Genomic_DNA"/>
</dbReference>
<comment type="caution">
    <text evidence="1">The sequence shown here is derived from an EMBL/GenBank/DDBJ whole genome shotgun (WGS) entry which is preliminary data.</text>
</comment>
<dbReference type="RefSeq" id="WP_135622999.1">
    <property type="nucleotide sequence ID" value="NZ_RQGD01000022.1"/>
</dbReference>
<accession>A0A4R9K244</accession>